<dbReference type="PANTHER" id="PTHR33352">
    <property type="entry name" value="SLR1095 PROTEIN"/>
    <property type="match status" value="1"/>
</dbReference>
<dbReference type="PANTHER" id="PTHR33352:SF3">
    <property type="entry name" value="SLR1612 PROTEIN"/>
    <property type="match status" value="1"/>
</dbReference>
<comment type="caution">
    <text evidence="2">The sequence shown here is derived from an EMBL/GenBank/DDBJ whole genome shotgun (WGS) entry which is preliminary data.</text>
</comment>
<dbReference type="RefSeq" id="WP_190353308.1">
    <property type="nucleotide sequence ID" value="NZ_JACJPY010000164.1"/>
</dbReference>
<name>A0A926UXZ0_9CYAN</name>
<proteinExistence type="predicted"/>
<dbReference type="EMBL" id="JACJPY010000164">
    <property type="protein sequence ID" value="MBD2152851.1"/>
    <property type="molecule type" value="Genomic_DNA"/>
</dbReference>
<organism evidence="2 3">
    <name type="scientific">Pseudanabaena cinerea FACHB-1277</name>
    <dbReference type="NCBI Taxonomy" id="2949581"/>
    <lineage>
        <taxon>Bacteria</taxon>
        <taxon>Bacillati</taxon>
        <taxon>Cyanobacteriota</taxon>
        <taxon>Cyanophyceae</taxon>
        <taxon>Pseudanabaenales</taxon>
        <taxon>Pseudanabaenaceae</taxon>
        <taxon>Pseudanabaena</taxon>
        <taxon>Pseudanabaena cinerea</taxon>
    </lineage>
</organism>
<reference evidence="2" key="1">
    <citation type="journal article" date="2015" name="ISME J.">
        <title>Draft Genome Sequence of Streptomyces incarnatus NRRL8089, which Produces the Nucleoside Antibiotic Sinefungin.</title>
        <authorList>
            <person name="Oshima K."/>
            <person name="Hattori M."/>
            <person name="Shimizu H."/>
            <person name="Fukuda K."/>
            <person name="Nemoto M."/>
            <person name="Inagaki K."/>
            <person name="Tamura T."/>
        </authorList>
    </citation>
    <scope>NUCLEOTIDE SEQUENCE</scope>
    <source>
        <strain evidence="2">FACHB-1277</strain>
    </source>
</reference>
<gene>
    <name evidence="2" type="ORF">H6F44_22460</name>
</gene>
<evidence type="ECO:0000313" key="2">
    <source>
        <dbReference type="EMBL" id="MBD2152851.1"/>
    </source>
</evidence>
<dbReference type="InterPro" id="IPR008538">
    <property type="entry name" value="Uma2"/>
</dbReference>
<protein>
    <submittedName>
        <fullName evidence="2">Uma2 family endonuclease</fullName>
    </submittedName>
</protein>
<dbReference type="GO" id="GO:0004519">
    <property type="term" value="F:endonuclease activity"/>
    <property type="evidence" value="ECO:0007669"/>
    <property type="project" value="UniProtKB-KW"/>
</dbReference>
<dbReference type="Pfam" id="PF05685">
    <property type="entry name" value="Uma2"/>
    <property type="match status" value="1"/>
</dbReference>
<evidence type="ECO:0000313" key="3">
    <source>
        <dbReference type="Proteomes" id="UP000631421"/>
    </source>
</evidence>
<keyword evidence="2" id="KW-0255">Endonuclease</keyword>
<evidence type="ECO:0000259" key="1">
    <source>
        <dbReference type="Pfam" id="PF05685"/>
    </source>
</evidence>
<keyword evidence="2" id="KW-0540">Nuclease</keyword>
<dbReference type="AlphaFoldDB" id="A0A926UXZ0"/>
<feature type="domain" description="Putative restriction endonuclease" evidence="1">
    <location>
        <begin position="42"/>
        <end position="204"/>
    </location>
</feature>
<sequence>MQTTEAPIKSVASKAPITPITALTLPDHKQLPDSDGTFVKNFQEHPQSIVLTSSITPILEKLHPDGHYCIGQDSGIYWRLMEPPEKGAEAPDWFYVPNVPPMLDGEYRRSYVLWKEFVAPLIAIEFVSGNGNEERDKTPPSVTEKAGKFWVYEQAIRIPFYVIFDGFRDNLEAYHLLDGRYVKMQPNDRGHYAIAPMGVELGLILENGVSWLRWWDESGNLLLTGDERAVQAEAIADQQKAIADQAALAQQQAEAIADQQKAIADQAALAQQQAEQKAQRLAERLRALGYDPEDV</sequence>
<reference evidence="2" key="2">
    <citation type="submission" date="2020-08" db="EMBL/GenBank/DDBJ databases">
        <authorList>
            <person name="Chen M."/>
            <person name="Teng W."/>
            <person name="Zhao L."/>
            <person name="Hu C."/>
            <person name="Zhou Y."/>
            <person name="Han B."/>
            <person name="Song L."/>
            <person name="Shu W."/>
        </authorList>
    </citation>
    <scope>NUCLEOTIDE SEQUENCE</scope>
    <source>
        <strain evidence="2">FACHB-1277</strain>
    </source>
</reference>
<dbReference type="Proteomes" id="UP000631421">
    <property type="component" value="Unassembled WGS sequence"/>
</dbReference>
<keyword evidence="2" id="KW-0378">Hydrolase</keyword>
<accession>A0A926UXZ0</accession>
<keyword evidence="3" id="KW-1185">Reference proteome</keyword>